<evidence type="ECO:0000313" key="1">
    <source>
        <dbReference type="EMBL" id="SOQ50057.1"/>
    </source>
</evidence>
<name>A0A2H1WAI9_SPOFR</name>
<dbReference type="AlphaFoldDB" id="A0A2H1WAI9"/>
<sequence>TWYHNLWITQRIYPCGNLIRDKLQGNPTSQLPYFSDGQSLTTKTISPFSNSKLHPKDTKHYQQFGSLQTPIRGYIEGHNYPRSSPQHPQGGSHLCVTYDGNHPMTFPALGAARGSIRFLLKITTKNHPVPTSALRPERDEVRRSVRPLLTRNHPVLTPAFPTGDSPQLRVGISPTGPQLWSNTPQHKVFLLCRGCVYKHTSLHIHMTPRPETIIYGSRNELFRAGVEPATHCAIAVSAIYALPKNQNRKIFAHSFQHEY</sequence>
<protein>
    <submittedName>
        <fullName evidence="1">SFRICE_033727</fullName>
    </submittedName>
</protein>
<accession>A0A2H1WAI9</accession>
<gene>
    <name evidence="1" type="ORF">SFRICE_033727</name>
</gene>
<proteinExistence type="predicted"/>
<organism evidence="1">
    <name type="scientific">Spodoptera frugiperda</name>
    <name type="common">Fall armyworm</name>
    <dbReference type="NCBI Taxonomy" id="7108"/>
    <lineage>
        <taxon>Eukaryota</taxon>
        <taxon>Metazoa</taxon>
        <taxon>Ecdysozoa</taxon>
        <taxon>Arthropoda</taxon>
        <taxon>Hexapoda</taxon>
        <taxon>Insecta</taxon>
        <taxon>Pterygota</taxon>
        <taxon>Neoptera</taxon>
        <taxon>Endopterygota</taxon>
        <taxon>Lepidoptera</taxon>
        <taxon>Glossata</taxon>
        <taxon>Ditrysia</taxon>
        <taxon>Noctuoidea</taxon>
        <taxon>Noctuidae</taxon>
        <taxon>Amphipyrinae</taxon>
        <taxon>Spodoptera</taxon>
    </lineage>
</organism>
<dbReference type="EMBL" id="ODYU01007361">
    <property type="protein sequence ID" value="SOQ50057.1"/>
    <property type="molecule type" value="Genomic_DNA"/>
</dbReference>
<reference evidence="1" key="1">
    <citation type="submission" date="2016-07" db="EMBL/GenBank/DDBJ databases">
        <authorList>
            <person name="Bretaudeau A."/>
        </authorList>
    </citation>
    <scope>NUCLEOTIDE SEQUENCE</scope>
    <source>
        <strain evidence="1">Rice</strain>
        <tissue evidence="1">Whole body</tissue>
    </source>
</reference>
<feature type="non-terminal residue" evidence="1">
    <location>
        <position position="1"/>
    </location>
</feature>